<dbReference type="Proteomes" id="UP000031938">
    <property type="component" value="Unassembled WGS sequence"/>
</dbReference>
<dbReference type="STRING" id="889306.KP78_37190"/>
<keyword evidence="2" id="KW-1185">Reference proteome</keyword>
<evidence type="ECO:0000313" key="2">
    <source>
        <dbReference type="Proteomes" id="UP000031938"/>
    </source>
</evidence>
<dbReference type="RefSeq" id="WP_041090840.1">
    <property type="nucleotide sequence ID" value="NZ_JXRP01000020.1"/>
</dbReference>
<reference evidence="1 2" key="1">
    <citation type="submission" date="2015-01" db="EMBL/GenBank/DDBJ databases">
        <title>Genome sequencing of Jeotgalibacillus soli.</title>
        <authorList>
            <person name="Goh K.M."/>
            <person name="Chan K.-G."/>
            <person name="Yaakop A.S."/>
            <person name="Ee R."/>
            <person name="Gan H.M."/>
            <person name="Chan C.S."/>
        </authorList>
    </citation>
    <scope>NUCLEOTIDE SEQUENCE [LARGE SCALE GENOMIC DNA]</scope>
    <source>
        <strain evidence="1 2">P9</strain>
    </source>
</reference>
<gene>
    <name evidence="1" type="ORF">KP78_37190</name>
</gene>
<organism evidence="1 2">
    <name type="scientific">Jeotgalibacillus soli</name>
    <dbReference type="NCBI Taxonomy" id="889306"/>
    <lineage>
        <taxon>Bacteria</taxon>
        <taxon>Bacillati</taxon>
        <taxon>Bacillota</taxon>
        <taxon>Bacilli</taxon>
        <taxon>Bacillales</taxon>
        <taxon>Caryophanaceae</taxon>
        <taxon>Jeotgalibacillus</taxon>
    </lineage>
</organism>
<protein>
    <submittedName>
        <fullName evidence="1">Uncharacterized protein</fullName>
    </submittedName>
</protein>
<sequence>MNWKDITIGAAIGLAAGIAISQSTTRAVSVSADKVLKDVKNAFKQHGAIDGSWIQMKPEEYEIHAVKNQVYRGGISRHKGNELEQFEFIADAKTGTVMDVYKTTS</sequence>
<dbReference type="EMBL" id="JXRP01000020">
    <property type="protein sequence ID" value="KIL43895.1"/>
    <property type="molecule type" value="Genomic_DNA"/>
</dbReference>
<proteinExistence type="predicted"/>
<dbReference type="AlphaFoldDB" id="A0A0C2R0P9"/>
<comment type="caution">
    <text evidence="1">The sequence shown here is derived from an EMBL/GenBank/DDBJ whole genome shotgun (WGS) entry which is preliminary data.</text>
</comment>
<dbReference type="PATRIC" id="fig|889306.3.peg.3735"/>
<name>A0A0C2R0P9_9BACL</name>
<accession>A0A0C2R0P9</accession>
<dbReference type="OrthoDB" id="2989832at2"/>
<evidence type="ECO:0000313" key="1">
    <source>
        <dbReference type="EMBL" id="KIL43895.1"/>
    </source>
</evidence>